<dbReference type="PANTHER" id="PTHR43280:SF27">
    <property type="entry name" value="TRANSCRIPTIONAL REGULATOR MTLR"/>
    <property type="match status" value="1"/>
</dbReference>
<dbReference type="SMART" id="SM00342">
    <property type="entry name" value="HTH_ARAC"/>
    <property type="match status" value="1"/>
</dbReference>
<dbReference type="InterPro" id="IPR014710">
    <property type="entry name" value="RmlC-like_jellyroll"/>
</dbReference>
<dbReference type="OrthoDB" id="9803764at2"/>
<dbReference type="SUPFAM" id="SSF46689">
    <property type="entry name" value="Homeodomain-like"/>
    <property type="match status" value="2"/>
</dbReference>
<sequence>MLKREIFRYETTSSWFSTHLKGHEIPFKWHHHREYELTLTLNSEGKLYIGNHASNFSSPDLVFIAPNQPHSWKSLRMDSVCEIFVILIPQTWLNRQLLSGMEEYRAVSQLFSRASPAIKFSKACAKQSESLFRKIVASSSPLTRLSLLVLLFELLIEDRDVEYISDRHPLLPYQNQRVEKILNYLDNHFTTPVTLQHVAEHAHCSISAVKRDLATFAGLSFSDYISQLRINKASFLLRTSSLSLSAIASQCGFQSVSYFHRQFKKIVDDTPVKYRRNNSI</sequence>
<evidence type="ECO:0000256" key="1">
    <source>
        <dbReference type="ARBA" id="ARBA00023015"/>
    </source>
</evidence>
<keyword evidence="3" id="KW-0804">Transcription</keyword>
<dbReference type="GO" id="GO:0003700">
    <property type="term" value="F:DNA-binding transcription factor activity"/>
    <property type="evidence" value="ECO:0007669"/>
    <property type="project" value="InterPro"/>
</dbReference>
<dbReference type="EMBL" id="CP029185">
    <property type="protein sequence ID" value="AWH89796.1"/>
    <property type="molecule type" value="Genomic_DNA"/>
</dbReference>
<organism evidence="5 6">
    <name type="scientific">Limnobaculum parvum</name>
    <dbReference type="NCBI Taxonomy" id="2172103"/>
    <lineage>
        <taxon>Bacteria</taxon>
        <taxon>Pseudomonadati</taxon>
        <taxon>Pseudomonadota</taxon>
        <taxon>Gammaproteobacteria</taxon>
        <taxon>Enterobacterales</taxon>
        <taxon>Budviciaceae</taxon>
        <taxon>Limnobaculum</taxon>
    </lineage>
</organism>
<evidence type="ECO:0000313" key="6">
    <source>
        <dbReference type="Proteomes" id="UP000244908"/>
    </source>
</evidence>
<accession>A0A2Y9U125</accession>
<dbReference type="PANTHER" id="PTHR43280">
    <property type="entry name" value="ARAC-FAMILY TRANSCRIPTIONAL REGULATOR"/>
    <property type="match status" value="1"/>
</dbReference>
<reference evidence="5 6" key="1">
    <citation type="journal article" date="2019" name="Int. J. Syst. Evol. Microbiol.">
        <title>Limnobaculum parvum gen. nov., sp. nov., isolated from a freshwater lake.</title>
        <authorList>
            <person name="Baek C."/>
            <person name="Shin S.K."/>
            <person name="Yi H."/>
        </authorList>
    </citation>
    <scope>NUCLEOTIDE SEQUENCE [LARGE SCALE GENOMIC DNA]</scope>
    <source>
        <strain evidence="5 6">HYN0051</strain>
    </source>
</reference>
<keyword evidence="6" id="KW-1185">Reference proteome</keyword>
<dbReference type="Pfam" id="PF12833">
    <property type="entry name" value="HTH_18"/>
    <property type="match status" value="1"/>
</dbReference>
<keyword evidence="2" id="KW-0238">DNA-binding</keyword>
<dbReference type="InterPro" id="IPR003313">
    <property type="entry name" value="AraC-bd"/>
</dbReference>
<gene>
    <name evidence="5" type="ORF">HYN51_15390</name>
</gene>
<evidence type="ECO:0000313" key="5">
    <source>
        <dbReference type="EMBL" id="AWH89796.1"/>
    </source>
</evidence>
<evidence type="ECO:0000259" key="4">
    <source>
        <dbReference type="PROSITE" id="PS01124"/>
    </source>
</evidence>
<dbReference type="Pfam" id="PF02311">
    <property type="entry name" value="AraC_binding"/>
    <property type="match status" value="1"/>
</dbReference>
<feature type="domain" description="HTH araC/xylS-type" evidence="4">
    <location>
        <begin position="179"/>
        <end position="277"/>
    </location>
</feature>
<dbReference type="InterPro" id="IPR037923">
    <property type="entry name" value="HTH-like"/>
</dbReference>
<dbReference type="InterPro" id="IPR018062">
    <property type="entry name" value="HTH_AraC-typ_CS"/>
</dbReference>
<name>A0A2Y9U125_9GAMM</name>
<evidence type="ECO:0000256" key="2">
    <source>
        <dbReference type="ARBA" id="ARBA00023125"/>
    </source>
</evidence>
<dbReference type="GO" id="GO:0043565">
    <property type="term" value="F:sequence-specific DNA binding"/>
    <property type="evidence" value="ECO:0007669"/>
    <property type="project" value="InterPro"/>
</dbReference>
<protein>
    <submittedName>
        <fullName evidence="5">AraC family transcriptional regulator</fullName>
    </submittedName>
</protein>
<dbReference type="PROSITE" id="PS00041">
    <property type="entry name" value="HTH_ARAC_FAMILY_1"/>
    <property type="match status" value="1"/>
</dbReference>
<dbReference type="AlphaFoldDB" id="A0A2Y9U125"/>
<dbReference type="Gene3D" id="2.60.120.10">
    <property type="entry name" value="Jelly Rolls"/>
    <property type="match status" value="1"/>
</dbReference>
<dbReference type="KEGG" id="lpv:HYN51_15390"/>
<proteinExistence type="predicted"/>
<dbReference type="Proteomes" id="UP000244908">
    <property type="component" value="Chromosome"/>
</dbReference>
<dbReference type="InterPro" id="IPR009057">
    <property type="entry name" value="Homeodomain-like_sf"/>
</dbReference>
<evidence type="ECO:0000256" key="3">
    <source>
        <dbReference type="ARBA" id="ARBA00023163"/>
    </source>
</evidence>
<keyword evidence="1" id="KW-0805">Transcription regulation</keyword>
<dbReference type="SUPFAM" id="SSF51215">
    <property type="entry name" value="Regulatory protein AraC"/>
    <property type="match status" value="1"/>
</dbReference>
<dbReference type="PROSITE" id="PS01124">
    <property type="entry name" value="HTH_ARAC_FAMILY_2"/>
    <property type="match status" value="1"/>
</dbReference>
<dbReference type="Gene3D" id="1.10.10.60">
    <property type="entry name" value="Homeodomain-like"/>
    <property type="match status" value="2"/>
</dbReference>
<dbReference type="InterPro" id="IPR018060">
    <property type="entry name" value="HTH_AraC"/>
</dbReference>
<dbReference type="RefSeq" id="WP_108901839.1">
    <property type="nucleotide sequence ID" value="NZ_CP029185.2"/>
</dbReference>